<sequence>MIKRALTNVTDMLHDSYLKGHNVVIHGVSIDSRAISKGNLFIPLIGPNSNGHHYSKSAIDNGAVASLWNKNEPNPPTDIPLIFVEDTLAALQQLAGSYRQQLQQTTFIGITGSNGKTSTKDILHSILSTSFRTQKTQGNFNNEIGVPLTLLQLYEDVEIVVVEMGMDHKGDIAFLSKMVQPDIAIISNIGNAHLISLGSLENIAEEKVNIVRGLKKDGLLLFNGDLPLVTTKVKKHKYKHYSFGIHESNDLFLTSCRQTSTSVLFTISDNHFEFNLPLIGQHQAINCLPAIMIAKILKMSNELIQVGLSEVELTEQRNEVKKIGNITIINDTYKSNPESVQAALDTLGSLTSSHRKLFIMGDMLDMGDQDIKLHKQVGEYLSHKKIDTVYGYGELTRYTIASAKQNFPQGKAILFTEEARLIDAILDYTKEPCILLFKASRTLQFERLVKVIERRITR</sequence>
<dbReference type="InterPro" id="IPR051046">
    <property type="entry name" value="MurCDEF_CellWall_CoF430Synth"/>
</dbReference>
<keyword evidence="8 10" id="KW-0131">Cell cycle</keyword>
<dbReference type="GO" id="GO:0005737">
    <property type="term" value="C:cytoplasm"/>
    <property type="evidence" value="ECO:0007669"/>
    <property type="project" value="UniProtKB-SubCell"/>
</dbReference>
<dbReference type="PANTHER" id="PTHR43024">
    <property type="entry name" value="UDP-N-ACETYLMURAMOYL-TRIPEPTIDE--D-ALANYL-D-ALANINE LIGASE"/>
    <property type="match status" value="1"/>
</dbReference>
<keyword evidence="4 10" id="KW-0547">Nucleotide-binding</keyword>
<comment type="subcellular location">
    <subcellularLocation>
        <location evidence="10 11">Cytoplasm</location>
    </subcellularLocation>
</comment>
<dbReference type="GO" id="GO:0071555">
    <property type="term" value="P:cell wall organization"/>
    <property type="evidence" value="ECO:0007669"/>
    <property type="project" value="UniProtKB-KW"/>
</dbReference>
<evidence type="ECO:0000256" key="11">
    <source>
        <dbReference type="RuleBase" id="RU004136"/>
    </source>
</evidence>
<evidence type="ECO:0000256" key="9">
    <source>
        <dbReference type="ARBA" id="ARBA00023316"/>
    </source>
</evidence>
<proteinExistence type="inferred from homology"/>
<keyword evidence="6 10" id="KW-0133">Cell shape</keyword>
<evidence type="ECO:0000256" key="4">
    <source>
        <dbReference type="ARBA" id="ARBA00022741"/>
    </source>
</evidence>
<dbReference type="GO" id="GO:0009252">
    <property type="term" value="P:peptidoglycan biosynthetic process"/>
    <property type="evidence" value="ECO:0007669"/>
    <property type="project" value="UniProtKB-UniRule"/>
</dbReference>
<feature type="domain" description="Mur ligase C-terminal" evidence="13">
    <location>
        <begin position="317"/>
        <end position="440"/>
    </location>
</feature>
<evidence type="ECO:0000256" key="10">
    <source>
        <dbReference type="HAMAP-Rule" id="MF_02019"/>
    </source>
</evidence>
<dbReference type="EC" id="6.3.2.10" evidence="10 11"/>
<evidence type="ECO:0000256" key="7">
    <source>
        <dbReference type="ARBA" id="ARBA00022984"/>
    </source>
</evidence>
<comment type="similarity">
    <text evidence="10">Belongs to the MurCDEF family. MurF subfamily.</text>
</comment>
<keyword evidence="16" id="KW-1185">Reference proteome</keyword>
<dbReference type="PANTHER" id="PTHR43024:SF1">
    <property type="entry name" value="UDP-N-ACETYLMURAMOYL-TRIPEPTIDE--D-ALANYL-D-ALANINE LIGASE"/>
    <property type="match status" value="1"/>
</dbReference>
<dbReference type="InterPro" id="IPR036565">
    <property type="entry name" value="Mur-like_cat_sf"/>
</dbReference>
<dbReference type="Gene3D" id="3.90.190.20">
    <property type="entry name" value="Mur ligase, C-terminal domain"/>
    <property type="match status" value="1"/>
</dbReference>
<dbReference type="Pfam" id="PF01225">
    <property type="entry name" value="Mur_ligase"/>
    <property type="match status" value="1"/>
</dbReference>
<evidence type="ECO:0000256" key="6">
    <source>
        <dbReference type="ARBA" id="ARBA00022960"/>
    </source>
</evidence>
<dbReference type="NCBIfam" id="TIGR01143">
    <property type="entry name" value="murF"/>
    <property type="match status" value="1"/>
</dbReference>
<name>A0A927R4A2_9BACL</name>
<keyword evidence="2 10" id="KW-0436">Ligase</keyword>
<dbReference type="InterPro" id="IPR004101">
    <property type="entry name" value="Mur_ligase_C"/>
</dbReference>
<dbReference type="GO" id="GO:0008360">
    <property type="term" value="P:regulation of cell shape"/>
    <property type="evidence" value="ECO:0007669"/>
    <property type="project" value="UniProtKB-KW"/>
</dbReference>
<reference evidence="15" key="1">
    <citation type="submission" date="2020-10" db="EMBL/GenBank/DDBJ databases">
        <title>Genomic Encyclopedia of Type Strains, Phase IV (KMG-IV): sequencing the most valuable type-strain genomes for metagenomic binning, comparative biology and taxonomic classification.</title>
        <authorList>
            <person name="Goeker M."/>
        </authorList>
    </citation>
    <scope>NUCLEOTIDE SEQUENCE</scope>
    <source>
        <strain evidence="15">DSM 13886</strain>
    </source>
</reference>
<evidence type="ECO:0000259" key="13">
    <source>
        <dbReference type="Pfam" id="PF02875"/>
    </source>
</evidence>
<dbReference type="InterPro" id="IPR000713">
    <property type="entry name" value="Mur_ligase_N"/>
</dbReference>
<evidence type="ECO:0000313" key="15">
    <source>
        <dbReference type="EMBL" id="MBE1555961.1"/>
    </source>
</evidence>
<gene>
    <name evidence="10" type="primary">murF</name>
    <name evidence="15" type="ORF">H4683_003082</name>
</gene>
<comment type="pathway">
    <text evidence="10 11">Cell wall biogenesis; peptidoglycan biosynthesis.</text>
</comment>
<dbReference type="InterPro" id="IPR035911">
    <property type="entry name" value="MurE/MurF_N"/>
</dbReference>
<comment type="function">
    <text evidence="10 11">Involved in cell wall formation. Catalyzes the final step in the synthesis of UDP-N-acetylmuramoyl-pentapeptide, the precursor of murein.</text>
</comment>
<evidence type="ECO:0000259" key="14">
    <source>
        <dbReference type="Pfam" id="PF08245"/>
    </source>
</evidence>
<dbReference type="Pfam" id="PF08245">
    <property type="entry name" value="Mur_ligase_M"/>
    <property type="match status" value="1"/>
</dbReference>
<dbReference type="EMBL" id="JADBEL010000019">
    <property type="protein sequence ID" value="MBE1555961.1"/>
    <property type="molecule type" value="Genomic_DNA"/>
</dbReference>
<dbReference type="InterPro" id="IPR013221">
    <property type="entry name" value="Mur_ligase_cen"/>
</dbReference>
<feature type="binding site" evidence="10">
    <location>
        <begin position="112"/>
        <end position="118"/>
    </location>
    <ligand>
        <name>ATP</name>
        <dbReference type="ChEBI" id="CHEBI:30616"/>
    </ligand>
</feature>
<dbReference type="GO" id="GO:0005524">
    <property type="term" value="F:ATP binding"/>
    <property type="evidence" value="ECO:0007669"/>
    <property type="project" value="UniProtKB-UniRule"/>
</dbReference>
<comment type="catalytic activity">
    <reaction evidence="10 11">
        <text>D-alanyl-D-alanine + UDP-N-acetyl-alpha-D-muramoyl-L-alanyl-gamma-D-glutamyl-meso-2,6-diaminopimelate + ATP = UDP-N-acetyl-alpha-D-muramoyl-L-alanyl-gamma-D-glutamyl-meso-2,6-diaminopimeloyl-D-alanyl-D-alanine + ADP + phosphate + H(+)</text>
        <dbReference type="Rhea" id="RHEA:28374"/>
        <dbReference type="ChEBI" id="CHEBI:15378"/>
        <dbReference type="ChEBI" id="CHEBI:30616"/>
        <dbReference type="ChEBI" id="CHEBI:43474"/>
        <dbReference type="ChEBI" id="CHEBI:57822"/>
        <dbReference type="ChEBI" id="CHEBI:61386"/>
        <dbReference type="ChEBI" id="CHEBI:83905"/>
        <dbReference type="ChEBI" id="CHEBI:456216"/>
        <dbReference type="EC" id="6.3.2.10"/>
    </reaction>
</comment>
<keyword evidence="1 10" id="KW-0963">Cytoplasm</keyword>
<evidence type="ECO:0000256" key="1">
    <source>
        <dbReference type="ARBA" id="ARBA00022490"/>
    </source>
</evidence>
<protein>
    <recommendedName>
        <fullName evidence="10 11">UDP-N-acetylmuramoyl-tripeptide--D-alanyl-D-alanine ligase</fullName>
        <ecNumber evidence="10 11">6.3.2.10</ecNumber>
    </recommendedName>
    <alternativeName>
        <fullName evidence="10">D-alanyl-D-alanine-adding enzyme</fullName>
    </alternativeName>
</protein>
<dbReference type="SUPFAM" id="SSF53623">
    <property type="entry name" value="MurD-like peptide ligases, catalytic domain"/>
    <property type="match status" value="1"/>
</dbReference>
<evidence type="ECO:0000256" key="5">
    <source>
        <dbReference type="ARBA" id="ARBA00022840"/>
    </source>
</evidence>
<evidence type="ECO:0000313" key="16">
    <source>
        <dbReference type="Proteomes" id="UP000658225"/>
    </source>
</evidence>
<keyword evidence="3 10" id="KW-0132">Cell division</keyword>
<evidence type="ECO:0000256" key="2">
    <source>
        <dbReference type="ARBA" id="ARBA00022598"/>
    </source>
</evidence>
<organism evidence="15 16">
    <name type="scientific">Sporosarcina limicola</name>
    <dbReference type="NCBI Taxonomy" id="34101"/>
    <lineage>
        <taxon>Bacteria</taxon>
        <taxon>Bacillati</taxon>
        <taxon>Bacillota</taxon>
        <taxon>Bacilli</taxon>
        <taxon>Bacillales</taxon>
        <taxon>Caryophanaceae</taxon>
        <taxon>Sporosarcina</taxon>
    </lineage>
</organism>
<dbReference type="SUPFAM" id="SSF63418">
    <property type="entry name" value="MurE/MurF N-terminal domain"/>
    <property type="match status" value="1"/>
</dbReference>
<feature type="domain" description="Mur ligase N-terminal catalytic" evidence="12">
    <location>
        <begin position="25"/>
        <end position="98"/>
    </location>
</feature>
<dbReference type="Gene3D" id="3.40.1190.10">
    <property type="entry name" value="Mur-like, catalytic domain"/>
    <property type="match status" value="1"/>
</dbReference>
<evidence type="ECO:0000256" key="8">
    <source>
        <dbReference type="ARBA" id="ARBA00023306"/>
    </source>
</evidence>
<accession>A0A927R4A2</accession>
<dbReference type="GO" id="GO:0051301">
    <property type="term" value="P:cell division"/>
    <property type="evidence" value="ECO:0007669"/>
    <property type="project" value="UniProtKB-KW"/>
</dbReference>
<dbReference type="Proteomes" id="UP000658225">
    <property type="component" value="Unassembled WGS sequence"/>
</dbReference>
<evidence type="ECO:0000259" key="12">
    <source>
        <dbReference type="Pfam" id="PF01225"/>
    </source>
</evidence>
<dbReference type="HAMAP" id="MF_02019">
    <property type="entry name" value="MurF"/>
    <property type="match status" value="1"/>
</dbReference>
<dbReference type="SUPFAM" id="SSF53244">
    <property type="entry name" value="MurD-like peptide ligases, peptide-binding domain"/>
    <property type="match status" value="1"/>
</dbReference>
<comment type="caution">
    <text evidence="15">The sequence shown here is derived from an EMBL/GenBank/DDBJ whole genome shotgun (WGS) entry which is preliminary data.</text>
</comment>
<evidence type="ECO:0000256" key="3">
    <source>
        <dbReference type="ARBA" id="ARBA00022618"/>
    </source>
</evidence>
<dbReference type="Pfam" id="PF02875">
    <property type="entry name" value="Mur_ligase_C"/>
    <property type="match status" value="1"/>
</dbReference>
<dbReference type="GO" id="GO:0047480">
    <property type="term" value="F:UDP-N-acetylmuramoyl-tripeptide-D-alanyl-D-alanine ligase activity"/>
    <property type="evidence" value="ECO:0007669"/>
    <property type="project" value="UniProtKB-UniRule"/>
</dbReference>
<keyword evidence="5 10" id="KW-0067">ATP-binding</keyword>
<dbReference type="RefSeq" id="WP_192599647.1">
    <property type="nucleotide sequence ID" value="NZ_JADBEL010000019.1"/>
</dbReference>
<dbReference type="InterPro" id="IPR005863">
    <property type="entry name" value="UDP-N-AcMur_synth"/>
</dbReference>
<keyword evidence="9 10" id="KW-0961">Cell wall biogenesis/degradation</keyword>
<feature type="domain" description="Mur ligase central" evidence="14">
    <location>
        <begin position="110"/>
        <end position="293"/>
    </location>
</feature>
<dbReference type="Gene3D" id="3.40.1390.10">
    <property type="entry name" value="MurE/MurF, N-terminal domain"/>
    <property type="match status" value="1"/>
</dbReference>
<keyword evidence="7 10" id="KW-0573">Peptidoglycan synthesis</keyword>
<dbReference type="AlphaFoldDB" id="A0A927R4A2"/>
<dbReference type="InterPro" id="IPR036615">
    <property type="entry name" value="Mur_ligase_C_dom_sf"/>
</dbReference>